<accession>A0ACC0CYJ7</accession>
<keyword evidence="1" id="KW-0640">Prion</keyword>
<dbReference type="Proteomes" id="UP001497680">
    <property type="component" value="Unassembled WGS sequence"/>
</dbReference>
<gene>
    <name evidence="1" type="ORF">F4821DRAFT_240419</name>
</gene>
<protein>
    <submittedName>
        <fullName evidence="1">Prion-inhibition and propagation-domain-containing protein</fullName>
    </submittedName>
</protein>
<reference evidence="1 2" key="1">
    <citation type="journal article" date="2022" name="New Phytol.">
        <title>Ecological generalism drives hyperdiversity of secondary metabolite gene clusters in xylarialean endophytes.</title>
        <authorList>
            <person name="Franco M.E.E."/>
            <person name="Wisecaver J.H."/>
            <person name="Arnold A.E."/>
            <person name="Ju Y.M."/>
            <person name="Slot J.C."/>
            <person name="Ahrendt S."/>
            <person name="Moore L.P."/>
            <person name="Eastman K.E."/>
            <person name="Scott K."/>
            <person name="Konkel Z."/>
            <person name="Mondo S.J."/>
            <person name="Kuo A."/>
            <person name="Hayes R.D."/>
            <person name="Haridas S."/>
            <person name="Andreopoulos B."/>
            <person name="Riley R."/>
            <person name="LaButti K."/>
            <person name="Pangilinan J."/>
            <person name="Lipzen A."/>
            <person name="Amirebrahimi M."/>
            <person name="Yan J."/>
            <person name="Adam C."/>
            <person name="Keymanesh K."/>
            <person name="Ng V."/>
            <person name="Louie K."/>
            <person name="Northen T."/>
            <person name="Drula E."/>
            <person name="Henrissat B."/>
            <person name="Hsieh H.M."/>
            <person name="Youens-Clark K."/>
            <person name="Lutzoni F."/>
            <person name="Miadlikowska J."/>
            <person name="Eastwood D.C."/>
            <person name="Hamelin R.C."/>
            <person name="Grigoriev I.V."/>
            <person name="U'Ren J.M."/>
        </authorList>
    </citation>
    <scope>NUCLEOTIDE SEQUENCE [LARGE SCALE GENOMIC DNA]</scope>
    <source>
        <strain evidence="1 2">ER1909</strain>
    </source>
</reference>
<evidence type="ECO:0000313" key="1">
    <source>
        <dbReference type="EMBL" id="KAI6085539.1"/>
    </source>
</evidence>
<keyword evidence="1" id="KW-0034">Amyloid</keyword>
<name>A0ACC0CYJ7_9PEZI</name>
<dbReference type="EMBL" id="MU394324">
    <property type="protein sequence ID" value="KAI6085539.1"/>
    <property type="molecule type" value="Genomic_DNA"/>
</dbReference>
<organism evidence="1 2">
    <name type="scientific">Hypoxylon rubiginosum</name>
    <dbReference type="NCBI Taxonomy" id="110542"/>
    <lineage>
        <taxon>Eukaryota</taxon>
        <taxon>Fungi</taxon>
        <taxon>Dikarya</taxon>
        <taxon>Ascomycota</taxon>
        <taxon>Pezizomycotina</taxon>
        <taxon>Sordariomycetes</taxon>
        <taxon>Xylariomycetidae</taxon>
        <taxon>Xylariales</taxon>
        <taxon>Hypoxylaceae</taxon>
        <taxon>Hypoxylon</taxon>
    </lineage>
</organism>
<keyword evidence="2" id="KW-1185">Reference proteome</keyword>
<proteinExistence type="predicted"/>
<comment type="caution">
    <text evidence="1">The sequence shown here is derived from an EMBL/GenBank/DDBJ whole genome shotgun (WGS) entry which is preliminary data.</text>
</comment>
<sequence>MAEAAGLALGAIGIIGIVGALKDTIDLLNLVADSRQLGREYGVLDAKFDIEKTRLLQWAEGVGLTETYPDARLHQNKTQEMVTRILCCIKSLMEDASCLKQRYGLDEHNGEKPSGAIQRLHRISDNRMAAFTEAFRTFQLRNDTTQQNATRKGKVRWVIQDKQKFEVLIQEIAHFNAKLYEIVPIDKNEVTVLRMIAQDIQSLGDLKELKVLLKASLTSHGKINEFTQSRIEEELKSRILAKLWFRRMDERMGSVKKAHLQTLRWSLDANAREGTLFWDDIPEWLSTGSGIYWISGKAGSGKSTLMKYLYSHERIPGMLRNWAQSDDFVMASFFFTHLGLPEQKSQEGLLRALLYQILHWRRSIIQSALPYMWKELYDSKNGECSNPSLAELEHAFEIVANETRSLGKICLFVDGLDEFEGDYTVLIEFMVKLASYEHIKIMVSSRPVPECAAAFEASPKMRLQDLTLGDITKYVEDVVGSHQYLQRLMRRHPKEASSIIRDVIAKSSGVFLWVILACRSLLDGFADYDRISELRRRVDDLPPELEDMFKHMLRRIKKHHLEQGARLLRICYDDQNQSSFSYPIYGDNGIYALGLGLVENYHETPVVIEPLDLEAKQGICEELEGRLRSRCGGLLELRNDSSNEYCFCGSWCRSYNKHIDARVEFMHRTVFEFLSNEDVWHIDCLKLPDPDRFHIPTALSQHNLQLAMQSLCVKRPVEKQVCHFFRKAIDWGVAADQERPVCSESIFRHLQPFLDSLPKLGPDNTISINMIPSTDFHNMEPMYSHASLLVAIESGAKNFVKDHPWLRALAKHNRIRCGCVPLLYHAVRGLETWNCRIDTSIEMVQLMLRVGCDPNEHFGGDHMQTPWIAWLKIFRKRNTVDHELAIMCTMELFLDYGADPKPAKQSLVGWLRTVTDLPSVETRVREKAIQLTERILRLRDEEGASSSSERPKPSTHSAYFDIYDFDHAEIGEHNQHNDDLEQRERQFDFAEAEYESVADISETSCSERSYVSSKQYSRPSKRKRVAYKTKRGGVKRPRLNRESGTTDILKTD</sequence>
<evidence type="ECO:0000313" key="2">
    <source>
        <dbReference type="Proteomes" id="UP001497680"/>
    </source>
</evidence>